<feature type="non-terminal residue" evidence="1">
    <location>
        <position position="122"/>
    </location>
</feature>
<evidence type="ECO:0000313" key="1">
    <source>
        <dbReference type="EMBL" id="CRZ12656.1"/>
    </source>
</evidence>
<sequence length="122" mass="14349">MYANLEEFGKKQWSLICIKYFLHNDEIIVINRDVENLHISSDNDIAAYVTDNCAMERQYQRRWFLMSQLSEKSLKKTLSEPVFKYRDRTRLVYRMGMELHDPGNVMRSLTGGLSRNIIPDGA</sequence>
<organism evidence="1">
    <name type="scientific">Spongospora subterranea</name>
    <dbReference type="NCBI Taxonomy" id="70186"/>
    <lineage>
        <taxon>Eukaryota</taxon>
        <taxon>Sar</taxon>
        <taxon>Rhizaria</taxon>
        <taxon>Endomyxa</taxon>
        <taxon>Phytomyxea</taxon>
        <taxon>Plasmodiophorida</taxon>
        <taxon>Plasmodiophoridae</taxon>
        <taxon>Spongospora</taxon>
    </lineage>
</organism>
<reference evidence="1" key="1">
    <citation type="submission" date="2015-04" db="EMBL/GenBank/DDBJ databases">
        <title>The genome sequence of the plant pathogenic Rhizarian Plasmodiophora brassicae reveals insights in its biotrophic life cycle and the origin of chitin synthesis.</title>
        <authorList>
            <person name="Schwelm A."/>
            <person name="Fogelqvist J."/>
            <person name="Knaust A."/>
            <person name="Julke S."/>
            <person name="Lilja T."/>
            <person name="Dhandapani V."/>
            <person name="Bonilla-Rosso G."/>
            <person name="Karlsson M."/>
            <person name="Shevchenko A."/>
            <person name="Choi S.R."/>
            <person name="Kim H.G."/>
            <person name="Park J.Y."/>
            <person name="Lim Y.P."/>
            <person name="Ludwig-Muller J."/>
            <person name="Dixelius C."/>
        </authorList>
    </citation>
    <scope>NUCLEOTIDE SEQUENCE</scope>
    <source>
        <tissue evidence="1">Potato root galls</tissue>
    </source>
</reference>
<protein>
    <submittedName>
        <fullName evidence="1">Uncharacterized protein</fullName>
    </submittedName>
</protein>
<proteinExistence type="predicted"/>
<dbReference type="AlphaFoldDB" id="A0A0H5RG04"/>
<name>A0A0H5RG04_9EUKA</name>
<dbReference type="EMBL" id="HACM01012214">
    <property type="protein sequence ID" value="CRZ12656.1"/>
    <property type="molecule type" value="Transcribed_RNA"/>
</dbReference>
<accession>A0A0H5RG04</accession>